<dbReference type="EMBL" id="JBHSIS010000010">
    <property type="protein sequence ID" value="MFC4856698.1"/>
    <property type="molecule type" value="Genomic_DNA"/>
</dbReference>
<feature type="signal peptide" evidence="2">
    <location>
        <begin position="1"/>
        <end position="27"/>
    </location>
</feature>
<dbReference type="PROSITE" id="PS51257">
    <property type="entry name" value="PROKAR_LIPOPROTEIN"/>
    <property type="match status" value="1"/>
</dbReference>
<feature type="compositionally biased region" description="Basic and acidic residues" evidence="1">
    <location>
        <begin position="51"/>
        <end position="62"/>
    </location>
</feature>
<sequence>MTQARRFTLIATLSATLALTGCTTVSAGSPMPGDTISTTPDTAESTATEPSSERPRDIDLTGKDPCGQIPQADWPKFGIDGPGKPSEHPDFKSPQCYYSSARAGNVALVVTAGIEEWTTIKYNVEIEDVEPIDGYPTLTVASNIDRRACWAVVDVADGQSLMTTATPDPNEPGSPERCDLAYQLAESAMKTLVAS</sequence>
<gene>
    <name evidence="3" type="ORF">ACFPCV_24595</name>
</gene>
<dbReference type="Pfam" id="PF12079">
    <property type="entry name" value="DUF3558"/>
    <property type="match status" value="1"/>
</dbReference>
<dbReference type="InterPro" id="IPR024520">
    <property type="entry name" value="DUF3558"/>
</dbReference>
<dbReference type="Proteomes" id="UP001595859">
    <property type="component" value="Unassembled WGS sequence"/>
</dbReference>
<evidence type="ECO:0000313" key="3">
    <source>
        <dbReference type="EMBL" id="MFC4856698.1"/>
    </source>
</evidence>
<name>A0ABV9S7A8_9PSEU</name>
<evidence type="ECO:0000256" key="1">
    <source>
        <dbReference type="SAM" id="MobiDB-lite"/>
    </source>
</evidence>
<feature type="compositionally biased region" description="Polar residues" evidence="1">
    <location>
        <begin position="35"/>
        <end position="50"/>
    </location>
</feature>
<dbReference type="RefSeq" id="WP_378058656.1">
    <property type="nucleotide sequence ID" value="NZ_JBHSIS010000010.1"/>
</dbReference>
<keyword evidence="2" id="KW-0732">Signal</keyword>
<accession>A0ABV9S7A8</accession>
<comment type="caution">
    <text evidence="3">The sequence shown here is derived from an EMBL/GenBank/DDBJ whole genome shotgun (WGS) entry which is preliminary data.</text>
</comment>
<feature type="chain" id="PRO_5045692225" evidence="2">
    <location>
        <begin position="28"/>
        <end position="195"/>
    </location>
</feature>
<evidence type="ECO:0000256" key="2">
    <source>
        <dbReference type="SAM" id="SignalP"/>
    </source>
</evidence>
<evidence type="ECO:0000313" key="4">
    <source>
        <dbReference type="Proteomes" id="UP001595859"/>
    </source>
</evidence>
<feature type="region of interest" description="Disordered" evidence="1">
    <location>
        <begin position="24"/>
        <end position="91"/>
    </location>
</feature>
<protein>
    <submittedName>
        <fullName evidence="3">DUF3558 domain-containing protein</fullName>
    </submittedName>
</protein>
<reference evidence="4" key="1">
    <citation type="journal article" date="2019" name="Int. J. Syst. Evol. Microbiol.">
        <title>The Global Catalogue of Microorganisms (GCM) 10K type strain sequencing project: providing services to taxonomists for standard genome sequencing and annotation.</title>
        <authorList>
            <consortium name="The Broad Institute Genomics Platform"/>
            <consortium name="The Broad Institute Genome Sequencing Center for Infectious Disease"/>
            <person name="Wu L."/>
            <person name="Ma J."/>
        </authorList>
    </citation>
    <scope>NUCLEOTIDE SEQUENCE [LARGE SCALE GENOMIC DNA]</scope>
    <source>
        <strain evidence="4">ZS-22-S1</strain>
    </source>
</reference>
<organism evidence="3 4">
    <name type="scientific">Actinophytocola glycyrrhizae</name>
    <dbReference type="NCBI Taxonomy" id="2044873"/>
    <lineage>
        <taxon>Bacteria</taxon>
        <taxon>Bacillati</taxon>
        <taxon>Actinomycetota</taxon>
        <taxon>Actinomycetes</taxon>
        <taxon>Pseudonocardiales</taxon>
        <taxon>Pseudonocardiaceae</taxon>
    </lineage>
</organism>
<keyword evidence="4" id="KW-1185">Reference proteome</keyword>
<proteinExistence type="predicted"/>